<keyword evidence="4 7" id="KW-0812">Transmembrane</keyword>
<evidence type="ECO:0000313" key="9">
    <source>
        <dbReference type="EMBL" id="NKE07946.1"/>
    </source>
</evidence>
<evidence type="ECO:0000256" key="3">
    <source>
        <dbReference type="ARBA" id="ARBA00022475"/>
    </source>
</evidence>
<comment type="similarity">
    <text evidence="7">Belongs to the binding-protein-dependent transport system permease family.</text>
</comment>
<proteinExistence type="inferred from homology"/>
<gene>
    <name evidence="9" type="ORF">GWK17_21140</name>
</gene>
<feature type="transmembrane region" description="Helical" evidence="7">
    <location>
        <begin position="33"/>
        <end position="54"/>
    </location>
</feature>
<dbReference type="SUPFAM" id="SSF161098">
    <property type="entry name" value="MetI-like"/>
    <property type="match status" value="1"/>
</dbReference>
<dbReference type="Pfam" id="PF00528">
    <property type="entry name" value="BPD_transp_1"/>
    <property type="match status" value="1"/>
</dbReference>
<evidence type="ECO:0000256" key="7">
    <source>
        <dbReference type="RuleBase" id="RU363032"/>
    </source>
</evidence>
<dbReference type="AlphaFoldDB" id="A0A846U2C0"/>
<evidence type="ECO:0000256" key="5">
    <source>
        <dbReference type="ARBA" id="ARBA00022989"/>
    </source>
</evidence>
<accession>A0A846U2C0</accession>
<feature type="transmembrane region" description="Helical" evidence="7">
    <location>
        <begin position="227"/>
        <end position="248"/>
    </location>
</feature>
<comment type="caution">
    <text evidence="9">The sequence shown here is derived from an EMBL/GenBank/DDBJ whole genome shotgun (WGS) entry which is preliminary data.</text>
</comment>
<keyword evidence="3" id="KW-1003">Cell membrane</keyword>
<dbReference type="PANTHER" id="PTHR30193">
    <property type="entry name" value="ABC TRANSPORTER PERMEASE PROTEIN"/>
    <property type="match status" value="1"/>
</dbReference>
<dbReference type="CDD" id="cd06261">
    <property type="entry name" value="TM_PBP2"/>
    <property type="match status" value="1"/>
</dbReference>
<dbReference type="InterPro" id="IPR035906">
    <property type="entry name" value="MetI-like_sf"/>
</dbReference>
<dbReference type="GO" id="GO:0005886">
    <property type="term" value="C:plasma membrane"/>
    <property type="evidence" value="ECO:0007669"/>
    <property type="project" value="UniProtKB-SubCell"/>
</dbReference>
<keyword evidence="2 7" id="KW-0813">Transport</keyword>
<evidence type="ECO:0000259" key="8">
    <source>
        <dbReference type="PROSITE" id="PS50928"/>
    </source>
</evidence>
<feature type="transmembrane region" description="Helical" evidence="7">
    <location>
        <begin position="180"/>
        <end position="202"/>
    </location>
</feature>
<dbReference type="PANTHER" id="PTHR30193:SF37">
    <property type="entry name" value="INNER MEMBRANE ABC TRANSPORTER PERMEASE PROTEIN YCJO"/>
    <property type="match status" value="1"/>
</dbReference>
<feature type="transmembrane region" description="Helical" evidence="7">
    <location>
        <begin position="289"/>
        <end position="310"/>
    </location>
</feature>
<dbReference type="Gene3D" id="1.10.3720.10">
    <property type="entry name" value="MetI-like"/>
    <property type="match status" value="1"/>
</dbReference>
<dbReference type="InterPro" id="IPR000515">
    <property type="entry name" value="MetI-like"/>
</dbReference>
<organism evidence="9 10">
    <name type="scientific">Mesobacillus selenatarsenatis</name>
    <dbReference type="NCBI Taxonomy" id="388741"/>
    <lineage>
        <taxon>Bacteria</taxon>
        <taxon>Bacillati</taxon>
        <taxon>Bacillota</taxon>
        <taxon>Bacilli</taxon>
        <taxon>Bacillales</taxon>
        <taxon>Bacillaceae</taxon>
        <taxon>Mesobacillus</taxon>
    </lineage>
</organism>
<comment type="subcellular location">
    <subcellularLocation>
        <location evidence="1 7">Cell membrane</location>
        <topology evidence="1 7">Multi-pass membrane protein</topology>
    </subcellularLocation>
</comment>
<evidence type="ECO:0000256" key="6">
    <source>
        <dbReference type="ARBA" id="ARBA00023136"/>
    </source>
</evidence>
<name>A0A846U2C0_9BACI</name>
<dbReference type="InterPro" id="IPR051393">
    <property type="entry name" value="ABC_transporter_permease"/>
</dbReference>
<evidence type="ECO:0000313" key="10">
    <source>
        <dbReference type="Proteomes" id="UP000587942"/>
    </source>
</evidence>
<dbReference type="EMBL" id="JAAVUM010000023">
    <property type="protein sequence ID" value="NKE07946.1"/>
    <property type="molecule type" value="Genomic_DNA"/>
</dbReference>
<dbReference type="GO" id="GO:0055085">
    <property type="term" value="P:transmembrane transport"/>
    <property type="evidence" value="ECO:0007669"/>
    <property type="project" value="InterPro"/>
</dbReference>
<sequence>MELFDKFRVVTGTQNRTSTTENSFKIGFDKFRAVTGTLIFLLPALIPLGVFWVYPMFYSLYISFTDWDYMSSDYSFVGLGNYFDLFGDPLFYGVLWNTLYFSVGVVVPSVFGGLLLALLLVRKQKGMGFYRTLIFSPWVTPAVAVSIVWSWIYEPQVGLANWLLTSFNLPALEWTSSTTWAMPAVIIVTIWKGLGWCMIFYLNALKKVPQSLYEAASLDGASSMQRFLYITLPLISPTTLFLVIITAVDALQAYDQIQVLTQGGPAGSTRTILYMYYQSAFEQFNMGQATAVATVLVILTASLSLLQFILSRKWVHYQ</sequence>
<keyword evidence="6 7" id="KW-0472">Membrane</keyword>
<evidence type="ECO:0000256" key="2">
    <source>
        <dbReference type="ARBA" id="ARBA00022448"/>
    </source>
</evidence>
<evidence type="ECO:0000256" key="4">
    <source>
        <dbReference type="ARBA" id="ARBA00022692"/>
    </source>
</evidence>
<feature type="transmembrane region" description="Helical" evidence="7">
    <location>
        <begin position="99"/>
        <end position="121"/>
    </location>
</feature>
<feature type="transmembrane region" description="Helical" evidence="7">
    <location>
        <begin position="133"/>
        <end position="153"/>
    </location>
</feature>
<evidence type="ECO:0000256" key="1">
    <source>
        <dbReference type="ARBA" id="ARBA00004651"/>
    </source>
</evidence>
<feature type="domain" description="ABC transmembrane type-1" evidence="8">
    <location>
        <begin position="95"/>
        <end position="307"/>
    </location>
</feature>
<dbReference type="SUPFAM" id="SSF160964">
    <property type="entry name" value="MalF N-terminal region-like"/>
    <property type="match status" value="1"/>
</dbReference>
<keyword evidence="5 7" id="KW-1133">Transmembrane helix</keyword>
<reference evidence="9 10" key="1">
    <citation type="submission" date="2020-03" db="EMBL/GenBank/DDBJ databases">
        <authorList>
            <person name="Sun Q."/>
        </authorList>
    </citation>
    <scope>NUCLEOTIDE SEQUENCE [LARGE SCALE GENOMIC DNA]</scope>
    <source>
        <strain evidence="9 10">KACC 21451</strain>
    </source>
</reference>
<dbReference type="Proteomes" id="UP000587942">
    <property type="component" value="Unassembled WGS sequence"/>
</dbReference>
<protein>
    <submittedName>
        <fullName evidence="9">Sugar ABC transporter permease</fullName>
    </submittedName>
</protein>
<dbReference type="PROSITE" id="PS50928">
    <property type="entry name" value="ABC_TM1"/>
    <property type="match status" value="1"/>
</dbReference>